<name>D4H3Z4_DENA2</name>
<dbReference type="AlphaFoldDB" id="D4H3Z4"/>
<keyword evidence="2" id="KW-1185">Reference proteome</keyword>
<dbReference type="HOGENOM" id="CLU_1438932_0_0_0"/>
<dbReference type="KEGG" id="dap:Dacet_0507"/>
<dbReference type="Proteomes" id="UP000002012">
    <property type="component" value="Chromosome"/>
</dbReference>
<gene>
    <name evidence="1" type="ordered locus">Dacet_0507</name>
</gene>
<dbReference type="EMBL" id="CP001968">
    <property type="protein sequence ID" value="ADD67305.1"/>
    <property type="molecule type" value="Genomic_DNA"/>
</dbReference>
<protein>
    <submittedName>
        <fullName evidence="1">Uncharacterized protein</fullName>
    </submittedName>
</protein>
<dbReference type="OrthoDB" id="7062777at2"/>
<dbReference type="eggNOG" id="ENOG5030FVR">
    <property type="taxonomic scope" value="Bacteria"/>
</dbReference>
<reference evidence="1 2" key="1">
    <citation type="journal article" date="2010" name="Stand. Genomic Sci.">
        <title>Complete genome sequence of Denitrovibrio acetiphilus type strain (N2460).</title>
        <authorList>
            <person name="Kiss H."/>
            <person name="Lang E."/>
            <person name="Lapidus A."/>
            <person name="Copeland A."/>
            <person name="Nolan M."/>
            <person name="Glavina Del Rio T."/>
            <person name="Chen F."/>
            <person name="Lucas S."/>
            <person name="Tice H."/>
            <person name="Cheng J.F."/>
            <person name="Han C."/>
            <person name="Goodwin L."/>
            <person name="Pitluck S."/>
            <person name="Liolios K."/>
            <person name="Pati A."/>
            <person name="Ivanova N."/>
            <person name="Mavromatis K."/>
            <person name="Chen A."/>
            <person name="Palaniappan K."/>
            <person name="Land M."/>
            <person name="Hauser L."/>
            <person name="Chang Y.J."/>
            <person name="Jeffries C.D."/>
            <person name="Detter J.C."/>
            <person name="Brettin T."/>
            <person name="Spring S."/>
            <person name="Rohde M."/>
            <person name="Goker M."/>
            <person name="Woyke T."/>
            <person name="Bristow J."/>
            <person name="Eisen J.A."/>
            <person name="Markowitz V."/>
            <person name="Hugenholtz P."/>
            <person name="Kyrpides N.C."/>
            <person name="Klenk H.P."/>
        </authorList>
    </citation>
    <scope>NUCLEOTIDE SEQUENCE [LARGE SCALE GENOMIC DNA]</scope>
    <source>
        <strain evidence="2">DSM 12809 / NBRC 114555 / N2460</strain>
    </source>
</reference>
<evidence type="ECO:0000313" key="1">
    <source>
        <dbReference type="EMBL" id="ADD67305.1"/>
    </source>
</evidence>
<dbReference type="PaxDb" id="522772-Dacet_0507"/>
<organism evidence="1 2">
    <name type="scientific">Denitrovibrio acetiphilus (strain DSM 12809 / NBRC 114555 / N2460)</name>
    <dbReference type="NCBI Taxonomy" id="522772"/>
    <lineage>
        <taxon>Bacteria</taxon>
        <taxon>Pseudomonadati</taxon>
        <taxon>Deferribacterota</taxon>
        <taxon>Deferribacteres</taxon>
        <taxon>Deferribacterales</taxon>
        <taxon>Geovibrionaceae</taxon>
        <taxon>Denitrovibrio</taxon>
    </lineage>
</organism>
<evidence type="ECO:0000313" key="2">
    <source>
        <dbReference type="Proteomes" id="UP000002012"/>
    </source>
</evidence>
<accession>D4H3Z4</accession>
<dbReference type="RefSeq" id="WP_013009849.1">
    <property type="nucleotide sequence ID" value="NC_013943.1"/>
</dbReference>
<proteinExistence type="predicted"/>
<dbReference type="InParanoid" id="D4H3Z4"/>
<sequence length="188" mass="21702">MEWEFTATQIIEGEYEISLTDFTKKLYSKTAEMTAMSIDEVVSLDNIIDESLDPLEDYRIQYFICYYNFTLALATGRSIRQFKAHTKKLGITKSIKNMFMDKKFLAELQDDSEETVLIFMAVLKSITSGLIESGSSTSRLPQMLVMQQLNSFSSVIPNIMKNEKVRNMIMPIEFENSFMSGKLMRIFK</sequence>